<evidence type="ECO:0000256" key="1">
    <source>
        <dbReference type="ARBA" id="ARBA00022603"/>
    </source>
</evidence>
<protein>
    <submittedName>
        <fullName evidence="4">SAM-dependent methyltransferase</fullName>
    </submittedName>
</protein>
<keyword evidence="2" id="KW-0808">Transferase</keyword>
<evidence type="ECO:0000313" key="5">
    <source>
        <dbReference type="Proteomes" id="UP001201262"/>
    </source>
</evidence>
<dbReference type="PANTHER" id="PTHR43464:SF19">
    <property type="entry name" value="UBIQUINONE BIOSYNTHESIS O-METHYLTRANSFERASE, MITOCHONDRIAL"/>
    <property type="match status" value="1"/>
</dbReference>
<dbReference type="RefSeq" id="XP_046066432.1">
    <property type="nucleotide sequence ID" value="XM_046217460.1"/>
</dbReference>
<keyword evidence="1 4" id="KW-0489">Methyltransferase</keyword>
<reference evidence="4" key="1">
    <citation type="submission" date="2021-12" db="EMBL/GenBank/DDBJ databases">
        <title>Convergent genome expansion in fungi linked to evolution of root-endophyte symbiosis.</title>
        <authorList>
            <consortium name="DOE Joint Genome Institute"/>
            <person name="Ke Y.-H."/>
            <person name="Bonito G."/>
            <person name="Liao H.-L."/>
            <person name="Looney B."/>
            <person name="Rojas-Flechas A."/>
            <person name="Nash J."/>
            <person name="Hameed K."/>
            <person name="Schadt C."/>
            <person name="Martin F."/>
            <person name="Crous P.W."/>
            <person name="Miettinen O."/>
            <person name="Magnuson J.K."/>
            <person name="Labbe J."/>
            <person name="Jacobson D."/>
            <person name="Doktycz M.J."/>
            <person name="Veneault-Fourrey C."/>
            <person name="Kuo A."/>
            <person name="Mondo S."/>
            <person name="Calhoun S."/>
            <person name="Riley R."/>
            <person name="Ohm R."/>
            <person name="LaButti K."/>
            <person name="Andreopoulos B."/>
            <person name="Pangilinan J."/>
            <person name="Nolan M."/>
            <person name="Tritt A."/>
            <person name="Clum A."/>
            <person name="Lipzen A."/>
            <person name="Daum C."/>
            <person name="Barry K."/>
            <person name="Grigoriev I.V."/>
            <person name="Vilgalys R."/>
        </authorList>
    </citation>
    <scope>NUCLEOTIDE SEQUENCE</scope>
    <source>
        <strain evidence="4">PMI_201</strain>
    </source>
</reference>
<proteinExistence type="predicted"/>
<dbReference type="AlphaFoldDB" id="A0AAD4KF41"/>
<evidence type="ECO:0000256" key="2">
    <source>
        <dbReference type="ARBA" id="ARBA00022679"/>
    </source>
</evidence>
<dbReference type="PANTHER" id="PTHR43464">
    <property type="entry name" value="METHYLTRANSFERASE"/>
    <property type="match status" value="1"/>
</dbReference>
<dbReference type="Gene3D" id="3.40.50.150">
    <property type="entry name" value="Vaccinia Virus protein VP39"/>
    <property type="match status" value="1"/>
</dbReference>
<dbReference type="GO" id="GO:0005739">
    <property type="term" value="C:mitochondrion"/>
    <property type="evidence" value="ECO:0007669"/>
    <property type="project" value="TreeGrafter"/>
</dbReference>
<keyword evidence="5" id="KW-1185">Reference proteome</keyword>
<organism evidence="4 5">
    <name type="scientific">Talaromyces proteolyticus</name>
    <dbReference type="NCBI Taxonomy" id="1131652"/>
    <lineage>
        <taxon>Eukaryota</taxon>
        <taxon>Fungi</taxon>
        <taxon>Dikarya</taxon>
        <taxon>Ascomycota</taxon>
        <taxon>Pezizomycotina</taxon>
        <taxon>Eurotiomycetes</taxon>
        <taxon>Eurotiomycetidae</taxon>
        <taxon>Eurotiales</taxon>
        <taxon>Trichocomaceae</taxon>
        <taxon>Talaromyces</taxon>
        <taxon>Talaromyces sect. Bacilispori</taxon>
    </lineage>
</organism>
<name>A0AAD4KF41_9EURO</name>
<dbReference type="InterPro" id="IPR029063">
    <property type="entry name" value="SAM-dependent_MTases_sf"/>
</dbReference>
<comment type="caution">
    <text evidence="4">The sequence shown here is derived from an EMBL/GenBank/DDBJ whole genome shotgun (WGS) entry which is preliminary data.</text>
</comment>
<dbReference type="SUPFAM" id="SSF53335">
    <property type="entry name" value="S-adenosyl-L-methionine-dependent methyltransferases"/>
    <property type="match status" value="1"/>
</dbReference>
<dbReference type="Pfam" id="PF13489">
    <property type="entry name" value="Methyltransf_23"/>
    <property type="match status" value="1"/>
</dbReference>
<dbReference type="GeneID" id="70247747"/>
<dbReference type="GO" id="GO:0010420">
    <property type="term" value="F:polyprenyldihydroxybenzoate methyltransferase activity"/>
    <property type="evidence" value="ECO:0007669"/>
    <property type="project" value="TreeGrafter"/>
</dbReference>
<dbReference type="GO" id="GO:0032259">
    <property type="term" value="P:methylation"/>
    <property type="evidence" value="ECO:0007669"/>
    <property type="project" value="UniProtKB-KW"/>
</dbReference>
<keyword evidence="3" id="KW-0949">S-adenosyl-L-methionine</keyword>
<gene>
    <name evidence="4" type="ORF">BGW36DRAFT_390288</name>
</gene>
<dbReference type="Proteomes" id="UP001201262">
    <property type="component" value="Unassembled WGS sequence"/>
</dbReference>
<evidence type="ECO:0000256" key="3">
    <source>
        <dbReference type="ARBA" id="ARBA00022691"/>
    </source>
</evidence>
<dbReference type="EMBL" id="JAJTJA010000014">
    <property type="protein sequence ID" value="KAH8690149.1"/>
    <property type="molecule type" value="Genomic_DNA"/>
</dbReference>
<sequence length="291" mass="31497">MTSFVPIAATAATTIASYSILLNPSQLQIENPQAAHRIKLINTWRIPTGSRVLEIGCGQGTCTTVLAEAVGPNGHVDAIDPGSPDYGTPVTLAQAQAHISSGSLGSRISWHNSQPEGFLAQHPDKSWDFVVLAHCIWYFASSETLVSLLTALKPRAGKLVISEYSLKATERAAIPHVMAAMTRAALEAHNKHSDANIRCLSSPSSIKDAAKTGGWKLEEESFIIPEEDLQDGRWETSTVLSTQFLLEIDQHVAETTLKTTLRSSRDAVIEAVGQLNGSKVRTMDVWVAQFQ</sequence>
<evidence type="ECO:0000313" key="4">
    <source>
        <dbReference type="EMBL" id="KAH8690149.1"/>
    </source>
</evidence>
<dbReference type="CDD" id="cd02440">
    <property type="entry name" value="AdoMet_MTases"/>
    <property type="match status" value="1"/>
</dbReference>
<accession>A0AAD4KF41</accession>